<organism evidence="1 2">
    <name type="scientific">alpha proteobacterium IMCC14465</name>
    <dbReference type="NCBI Taxonomy" id="1220535"/>
    <lineage>
        <taxon>Bacteria</taxon>
        <taxon>Pseudomonadati</taxon>
        <taxon>Pseudomonadota</taxon>
        <taxon>Alphaproteobacteria</taxon>
        <taxon>PS1 clade</taxon>
    </lineage>
</organism>
<proteinExistence type="predicted"/>
<dbReference type="EMBL" id="ALYF01000002">
    <property type="protein sequence ID" value="EJW21973.1"/>
    <property type="molecule type" value="Genomic_DNA"/>
</dbReference>
<protein>
    <submittedName>
        <fullName evidence="1">Uncharacterized protein</fullName>
    </submittedName>
</protein>
<evidence type="ECO:0000313" key="1">
    <source>
        <dbReference type="EMBL" id="EJW21973.1"/>
    </source>
</evidence>
<sequence length="65" mass="7491">MTRIHIPSHKMMALLARDCDKQNWLETAHNIVAFEPSPPTLQTQPKFKKYPAKIIPFNSFKASKP</sequence>
<comment type="caution">
    <text evidence="1">The sequence shown here is derived from an EMBL/GenBank/DDBJ whole genome shotgun (WGS) entry which is preliminary data.</text>
</comment>
<evidence type="ECO:0000313" key="2">
    <source>
        <dbReference type="Proteomes" id="UP000004836"/>
    </source>
</evidence>
<dbReference type="Proteomes" id="UP000004836">
    <property type="component" value="Unassembled WGS sequence"/>
</dbReference>
<reference evidence="1 2" key="1">
    <citation type="journal article" date="2012" name="J. Bacteriol.">
        <title>Genome Sequence of Strain IMCC14465, Isolated from the East Sea, Belonging to the PS1 Clade of Alphaproteobacteria.</title>
        <authorList>
            <person name="Yang S.J."/>
            <person name="Kang I."/>
            <person name="Cho J.C."/>
        </authorList>
    </citation>
    <scope>NUCLEOTIDE SEQUENCE [LARGE SCALE GENOMIC DNA]</scope>
    <source>
        <strain evidence="1 2">IMCC14465</strain>
    </source>
</reference>
<name>J9DIQ1_9PROT</name>
<accession>J9DIQ1</accession>
<keyword evidence="2" id="KW-1185">Reference proteome</keyword>
<gene>
    <name evidence="1" type="ORF">IMCC14465_03670</name>
</gene>
<dbReference type="STRING" id="1220535.IMCC14465_03670"/>
<dbReference type="AlphaFoldDB" id="J9DIQ1"/>